<proteinExistence type="predicted"/>
<reference evidence="1 2" key="1">
    <citation type="submission" date="2019-09" db="EMBL/GenBank/DDBJ databases">
        <authorList>
            <person name="Depoorter E."/>
        </authorList>
    </citation>
    <scope>NUCLEOTIDE SEQUENCE [LARGE SCALE GENOMIC DNA]</scope>
    <source>
        <strain evidence="1">LMG 13014</strain>
    </source>
</reference>
<evidence type="ECO:0000313" key="2">
    <source>
        <dbReference type="Proteomes" id="UP000494261"/>
    </source>
</evidence>
<dbReference type="RefSeq" id="WP_175024050.1">
    <property type="nucleotide sequence ID" value="NZ_CABVQC010000031.1"/>
</dbReference>
<evidence type="ECO:0000313" key="1">
    <source>
        <dbReference type="EMBL" id="VWB94342.1"/>
    </source>
</evidence>
<dbReference type="InterPro" id="IPR009279">
    <property type="entry name" value="Portal_Mu"/>
</dbReference>
<dbReference type="AlphaFoldDB" id="A0A6P2NAA9"/>
<sequence>MVLDIKRLVRSVRGVFGQQAAAADTDPYFFGRLHMLPNPDPVLRAMGVADTVYASIMADAHVIGEIRSIRGEFRGMDYRVVTWAEDDAKAQQARDLCERWMQGFRPNAVVTDWLEIMWQMLSAIFTGYRVHELVWDAWEGFVVPVNVIDRPNRRFGFDVDAQLMLKTRAEPVGAVVEDPYRFIVSRHVATMSNPYGSPLLSGCFWPWTFKTGGWKYFVKFCERHGLPWPVARYGLGASEAEQDQLAQAIEAMIDSGYAVVPEGSSVELLVANTSGSMLPQESLINAANREMSKCLTGQAMIAELQNVGARAATETAMKRQSDINDSDRDIASASMSQIFRWITTFNFGEDVPSPELEFFQINAAGKDRAETYQIAANMGARPSRKAMLEELNIPQAADDADALLPAPKQAPAAEFAAADDAVLIESAQAEDVRVRSAADAADAALEAAVIEPIARMLDQAERDGRSLADIEAELTKLVGEIDNAELIGVMRQALQWSYAQGYVDQDTETAD</sequence>
<dbReference type="Proteomes" id="UP000494261">
    <property type="component" value="Unassembled WGS sequence"/>
</dbReference>
<gene>
    <name evidence="1" type="ORF">BLA13014_04399</name>
</gene>
<protein>
    <submittedName>
        <fullName evidence="1">PF06074 family protein</fullName>
    </submittedName>
</protein>
<name>A0A6P2NAA9_9BURK</name>
<organism evidence="1 2">
    <name type="scientific">Burkholderia aenigmatica</name>
    <dbReference type="NCBI Taxonomy" id="2015348"/>
    <lineage>
        <taxon>Bacteria</taxon>
        <taxon>Pseudomonadati</taxon>
        <taxon>Pseudomonadota</taxon>
        <taxon>Betaproteobacteria</taxon>
        <taxon>Burkholderiales</taxon>
        <taxon>Burkholderiaceae</taxon>
        <taxon>Burkholderia</taxon>
        <taxon>Burkholderia cepacia complex</taxon>
    </lineage>
</organism>
<dbReference type="Pfam" id="PF06074">
    <property type="entry name" value="Portal_Mu"/>
    <property type="match status" value="1"/>
</dbReference>
<dbReference type="EMBL" id="CABVQC010000031">
    <property type="protein sequence ID" value="VWB94342.1"/>
    <property type="molecule type" value="Genomic_DNA"/>
</dbReference>
<accession>A0A6P2NAA9</accession>